<evidence type="ECO:0000313" key="1">
    <source>
        <dbReference type="EMBL" id="KZT63205.1"/>
    </source>
</evidence>
<dbReference type="Proteomes" id="UP000076727">
    <property type="component" value="Unassembled WGS sequence"/>
</dbReference>
<sequence>MSSPAAASTASLLHPPAFSRPLHAIRVSIADVTFPQQVLPILSLKPVVAALTHFLWEPSAEHLCPDNKPASPEHAMRRTPYFLLTLYARAVTLVSPSFGEEGCAGVHLRGSTFSLMPTRGRSWAGQCMISFRENGFVIVGLRHIRKILPGLFCRVSQCCPGLPRVPASISPPLASGARL</sequence>
<organism evidence="1 2">
    <name type="scientific">Daedalea quercina L-15889</name>
    <dbReference type="NCBI Taxonomy" id="1314783"/>
    <lineage>
        <taxon>Eukaryota</taxon>
        <taxon>Fungi</taxon>
        <taxon>Dikarya</taxon>
        <taxon>Basidiomycota</taxon>
        <taxon>Agaricomycotina</taxon>
        <taxon>Agaricomycetes</taxon>
        <taxon>Polyporales</taxon>
        <taxon>Fomitopsis</taxon>
    </lineage>
</organism>
<reference evidence="1 2" key="1">
    <citation type="journal article" date="2016" name="Mol. Biol. Evol.">
        <title>Comparative Genomics of Early-Diverging Mushroom-Forming Fungi Provides Insights into the Origins of Lignocellulose Decay Capabilities.</title>
        <authorList>
            <person name="Nagy L.G."/>
            <person name="Riley R."/>
            <person name="Tritt A."/>
            <person name="Adam C."/>
            <person name="Daum C."/>
            <person name="Floudas D."/>
            <person name="Sun H."/>
            <person name="Yadav J.S."/>
            <person name="Pangilinan J."/>
            <person name="Larsson K.H."/>
            <person name="Matsuura K."/>
            <person name="Barry K."/>
            <person name="Labutti K."/>
            <person name="Kuo R."/>
            <person name="Ohm R.A."/>
            <person name="Bhattacharya S.S."/>
            <person name="Shirouzu T."/>
            <person name="Yoshinaga Y."/>
            <person name="Martin F.M."/>
            <person name="Grigoriev I.V."/>
            <person name="Hibbett D.S."/>
        </authorList>
    </citation>
    <scope>NUCLEOTIDE SEQUENCE [LARGE SCALE GENOMIC DNA]</scope>
    <source>
        <strain evidence="1 2">L-15889</strain>
    </source>
</reference>
<name>A0A165KJ53_9APHY</name>
<accession>A0A165KJ53</accession>
<gene>
    <name evidence="1" type="ORF">DAEQUDRAFT_172663</name>
</gene>
<evidence type="ECO:0000313" key="2">
    <source>
        <dbReference type="Proteomes" id="UP000076727"/>
    </source>
</evidence>
<proteinExistence type="predicted"/>
<keyword evidence="2" id="KW-1185">Reference proteome</keyword>
<protein>
    <submittedName>
        <fullName evidence="1">Uncharacterized protein</fullName>
    </submittedName>
</protein>
<dbReference type="EMBL" id="KV429218">
    <property type="protein sequence ID" value="KZT63205.1"/>
    <property type="molecule type" value="Genomic_DNA"/>
</dbReference>
<dbReference type="AlphaFoldDB" id="A0A165KJ53"/>